<evidence type="ECO:0000313" key="2">
    <source>
        <dbReference type="EMBL" id="CBJ26109.1"/>
    </source>
</evidence>
<sequence>MCVAAPTPPRTLSPSTEGRASAAQAFQRHEGSPSFDANADKPLKGPVAEGHGQQRHSRQSSISDWLQTPQPAGGGPVVPRMGSSASGGGRGFHTPDPHRTAAMPSGGDSDEGVATPLFQLRAIAERRQQDAQVPRQLHPHSREKVRDMVLCTLRALADGKGDHGRDGANRSDSSSSGGGGGDAAARDWRMATPPPRQALGPQRTLGQDGAPPSTNASVQPNAKKAKKDRKPYRCKACGQLKYKHECPLKLVYSQVDICTTGSQTDPLPPGTVFEAPDMPVPSENGDNVLWCGPYHPVLNNHDEETGRSWHVAGMTGVSAAGSPNTGMAGAGCSVAPTSAAGAYDSTAWSGLEN</sequence>
<protein>
    <submittedName>
        <fullName evidence="2">Uncharacterized protein</fullName>
    </submittedName>
</protein>
<feature type="region of interest" description="Disordered" evidence="1">
    <location>
        <begin position="1"/>
        <end position="144"/>
    </location>
</feature>
<name>D7FR42_ECTSI</name>
<dbReference type="EMBL" id="FN648387">
    <property type="protein sequence ID" value="CBJ26109.1"/>
    <property type="molecule type" value="Genomic_DNA"/>
</dbReference>
<feature type="compositionally biased region" description="Polar residues" evidence="1">
    <location>
        <begin position="59"/>
        <end position="70"/>
    </location>
</feature>
<gene>
    <name evidence="2" type="ORF">Esi_0021_0052</name>
</gene>
<reference evidence="2 3" key="1">
    <citation type="journal article" date="2010" name="Nature">
        <title>The Ectocarpus genome and the independent evolution of multicellularity in brown algae.</title>
        <authorList>
            <person name="Cock J.M."/>
            <person name="Sterck L."/>
            <person name="Rouze P."/>
            <person name="Scornet D."/>
            <person name="Allen A.E."/>
            <person name="Amoutzias G."/>
            <person name="Anthouard V."/>
            <person name="Artiguenave F."/>
            <person name="Aury J.M."/>
            <person name="Badger J.H."/>
            <person name="Beszteri B."/>
            <person name="Billiau K."/>
            <person name="Bonnet E."/>
            <person name="Bothwell J.H."/>
            <person name="Bowler C."/>
            <person name="Boyen C."/>
            <person name="Brownlee C."/>
            <person name="Carrano C.J."/>
            <person name="Charrier B."/>
            <person name="Cho G.Y."/>
            <person name="Coelho S.M."/>
            <person name="Collen J."/>
            <person name="Corre E."/>
            <person name="Da Silva C."/>
            <person name="Delage L."/>
            <person name="Delaroque N."/>
            <person name="Dittami S.M."/>
            <person name="Doulbeau S."/>
            <person name="Elias M."/>
            <person name="Farnham G."/>
            <person name="Gachon C.M."/>
            <person name="Gschloessl B."/>
            <person name="Heesch S."/>
            <person name="Jabbari K."/>
            <person name="Jubin C."/>
            <person name="Kawai H."/>
            <person name="Kimura K."/>
            <person name="Kloareg B."/>
            <person name="Kupper F.C."/>
            <person name="Lang D."/>
            <person name="Le Bail A."/>
            <person name="Leblanc C."/>
            <person name="Lerouge P."/>
            <person name="Lohr M."/>
            <person name="Lopez P.J."/>
            <person name="Martens C."/>
            <person name="Maumus F."/>
            <person name="Michel G."/>
            <person name="Miranda-Saavedra D."/>
            <person name="Morales J."/>
            <person name="Moreau H."/>
            <person name="Motomura T."/>
            <person name="Nagasato C."/>
            <person name="Napoli C.A."/>
            <person name="Nelson D.R."/>
            <person name="Nyvall-Collen P."/>
            <person name="Peters A.F."/>
            <person name="Pommier C."/>
            <person name="Potin P."/>
            <person name="Poulain J."/>
            <person name="Quesneville H."/>
            <person name="Read B."/>
            <person name="Rensing S.A."/>
            <person name="Ritter A."/>
            <person name="Rousvoal S."/>
            <person name="Samanta M."/>
            <person name="Samson G."/>
            <person name="Schroeder D.C."/>
            <person name="Segurens B."/>
            <person name="Strittmatter M."/>
            <person name="Tonon T."/>
            <person name="Tregear J.W."/>
            <person name="Valentin K."/>
            <person name="von Dassow P."/>
            <person name="Yamagishi T."/>
            <person name="Van de Peer Y."/>
            <person name="Wincker P."/>
        </authorList>
    </citation>
    <scope>NUCLEOTIDE SEQUENCE [LARGE SCALE GENOMIC DNA]</scope>
    <source>
        <strain evidence="3">Ec32 / CCAP1310/4</strain>
    </source>
</reference>
<feature type="region of interest" description="Disordered" evidence="1">
    <location>
        <begin position="158"/>
        <end position="229"/>
    </location>
</feature>
<feature type="compositionally biased region" description="Basic and acidic residues" evidence="1">
    <location>
        <begin position="158"/>
        <end position="169"/>
    </location>
</feature>
<dbReference type="Proteomes" id="UP000002630">
    <property type="component" value="Linkage Group LG14"/>
</dbReference>
<feature type="compositionally biased region" description="Pro residues" evidence="1">
    <location>
        <begin position="1"/>
        <end position="11"/>
    </location>
</feature>
<evidence type="ECO:0000256" key="1">
    <source>
        <dbReference type="SAM" id="MobiDB-lite"/>
    </source>
</evidence>
<proteinExistence type="predicted"/>
<keyword evidence="3" id="KW-1185">Reference proteome</keyword>
<dbReference type="AlphaFoldDB" id="D7FR42"/>
<organism evidence="2 3">
    <name type="scientific">Ectocarpus siliculosus</name>
    <name type="common">Brown alga</name>
    <name type="synonym">Conferva siliculosa</name>
    <dbReference type="NCBI Taxonomy" id="2880"/>
    <lineage>
        <taxon>Eukaryota</taxon>
        <taxon>Sar</taxon>
        <taxon>Stramenopiles</taxon>
        <taxon>Ochrophyta</taxon>
        <taxon>PX clade</taxon>
        <taxon>Phaeophyceae</taxon>
        <taxon>Ectocarpales</taxon>
        <taxon>Ectocarpaceae</taxon>
        <taxon>Ectocarpus</taxon>
    </lineage>
</organism>
<evidence type="ECO:0000313" key="3">
    <source>
        <dbReference type="Proteomes" id="UP000002630"/>
    </source>
</evidence>
<accession>D7FR42</accession>